<reference evidence="2 3" key="1">
    <citation type="submission" date="2018-06" db="EMBL/GenBank/DDBJ databases">
        <authorList>
            <consortium name="Pathogen Informatics"/>
            <person name="Doyle S."/>
        </authorList>
    </citation>
    <scope>NUCLEOTIDE SEQUENCE [LARGE SCALE GENOMIC DNA]</scope>
    <source>
        <strain evidence="2 3">NCTC12123</strain>
    </source>
</reference>
<accession>A0A376FLD3</accession>
<protein>
    <submittedName>
        <fullName evidence="2">Two-component response-regulatory protein YehT</fullName>
    </submittedName>
</protein>
<organism evidence="2 3">
    <name type="scientific">Enterobacter asburiae</name>
    <dbReference type="NCBI Taxonomy" id="61645"/>
    <lineage>
        <taxon>Bacteria</taxon>
        <taxon>Pseudomonadati</taxon>
        <taxon>Pseudomonadota</taxon>
        <taxon>Gammaproteobacteria</taxon>
        <taxon>Enterobacterales</taxon>
        <taxon>Enterobacteriaceae</taxon>
        <taxon>Enterobacter</taxon>
        <taxon>Enterobacter cloacae complex</taxon>
    </lineage>
</organism>
<feature type="region of interest" description="Disordered" evidence="1">
    <location>
        <begin position="72"/>
        <end position="102"/>
    </location>
</feature>
<dbReference type="AlphaFoldDB" id="A0A376FLD3"/>
<dbReference type="STRING" id="640513.Entas_2883"/>
<feature type="compositionally biased region" description="Basic and acidic residues" evidence="1">
    <location>
        <begin position="81"/>
        <end position="92"/>
    </location>
</feature>
<evidence type="ECO:0000256" key="1">
    <source>
        <dbReference type="SAM" id="MobiDB-lite"/>
    </source>
</evidence>
<gene>
    <name evidence="2" type="primary">yehT_2</name>
    <name evidence="2" type="ORF">NCTC12123_06154</name>
</gene>
<proteinExistence type="predicted"/>
<sequence length="102" mass="11595">MTIYSSRLKRSVWEKTLTRLRQERTVQDVTLLPENQQPLKFIPCTGHSRIYLLQMDDVAFVSSRLSGGVCHQRGRERRVHRADPAHAGEPHAADSAATASIW</sequence>
<dbReference type="Proteomes" id="UP000255163">
    <property type="component" value="Unassembled WGS sequence"/>
</dbReference>
<evidence type="ECO:0000313" key="3">
    <source>
        <dbReference type="Proteomes" id="UP000255163"/>
    </source>
</evidence>
<dbReference type="EMBL" id="UFYI01000007">
    <property type="protein sequence ID" value="STD27506.1"/>
    <property type="molecule type" value="Genomic_DNA"/>
</dbReference>
<evidence type="ECO:0000313" key="2">
    <source>
        <dbReference type="EMBL" id="STD27506.1"/>
    </source>
</evidence>
<name>A0A376FLD3_ENTAS</name>